<dbReference type="Gene3D" id="1.20.970.10">
    <property type="entry name" value="Transferase, Pyrimidine Nucleoside Phosphorylase, Chain C"/>
    <property type="match status" value="1"/>
</dbReference>
<keyword evidence="7 12" id="KW-0328">Glycosyltransferase</keyword>
<dbReference type="PROSITE" id="PS00647">
    <property type="entry name" value="THYMID_PHOSPHORYLASE"/>
    <property type="match status" value="1"/>
</dbReference>
<protein>
    <recommendedName>
        <fullName evidence="6">Pyrimidine-nucleoside phosphorylase</fullName>
        <ecNumber evidence="5">2.4.2.2</ecNumber>
    </recommendedName>
</protein>
<dbReference type="GO" id="GO:0006213">
    <property type="term" value="P:pyrimidine nucleoside metabolic process"/>
    <property type="evidence" value="ECO:0007669"/>
    <property type="project" value="InterPro"/>
</dbReference>
<dbReference type="EC" id="2.4.2.2" evidence="5"/>
<evidence type="ECO:0000313" key="12">
    <source>
        <dbReference type="EMBL" id="QHA00401.1"/>
    </source>
</evidence>
<comment type="catalytic activity">
    <reaction evidence="1">
        <text>2'-deoxyuridine + phosphate = 2-deoxy-alpha-D-ribose 1-phosphate + uracil</text>
        <dbReference type="Rhea" id="RHEA:22824"/>
        <dbReference type="ChEBI" id="CHEBI:16450"/>
        <dbReference type="ChEBI" id="CHEBI:17568"/>
        <dbReference type="ChEBI" id="CHEBI:43474"/>
        <dbReference type="ChEBI" id="CHEBI:57259"/>
        <dbReference type="EC" id="2.4.2.2"/>
    </reaction>
</comment>
<dbReference type="SMART" id="SM00941">
    <property type="entry name" value="PYNP_C"/>
    <property type="match status" value="1"/>
</dbReference>
<dbReference type="Gene3D" id="3.40.1030.10">
    <property type="entry name" value="Nucleoside phosphorylase/phosphoribosyltransferase catalytic domain"/>
    <property type="match status" value="1"/>
</dbReference>
<dbReference type="SUPFAM" id="SSF47648">
    <property type="entry name" value="Nucleoside phosphorylase/phosphoribosyltransferase N-terminal domain"/>
    <property type="match status" value="1"/>
</dbReference>
<comment type="catalytic activity">
    <reaction evidence="10">
        <text>thymidine + phosphate = 2-deoxy-alpha-D-ribose 1-phosphate + thymine</text>
        <dbReference type="Rhea" id="RHEA:16037"/>
        <dbReference type="ChEBI" id="CHEBI:17748"/>
        <dbReference type="ChEBI" id="CHEBI:17821"/>
        <dbReference type="ChEBI" id="CHEBI:43474"/>
        <dbReference type="ChEBI" id="CHEBI:57259"/>
        <dbReference type="EC" id="2.4.2.2"/>
    </reaction>
</comment>
<dbReference type="Gene3D" id="3.90.1170.30">
    <property type="entry name" value="Pyrimidine nucleoside phosphorylase-like, C-terminal domain"/>
    <property type="match status" value="1"/>
</dbReference>
<dbReference type="NCBIfam" id="NF004747">
    <property type="entry name" value="PRK06078.1"/>
    <property type="match status" value="1"/>
</dbReference>
<dbReference type="NCBIfam" id="NF004490">
    <property type="entry name" value="PRK05820.1"/>
    <property type="match status" value="1"/>
</dbReference>
<accession>A0A857DI64</accession>
<reference evidence="12 13" key="1">
    <citation type="submission" date="2019-12" db="EMBL/GenBank/DDBJ databases">
        <title>Sequence classification of anaerobic respiratory reductive dehalogenases: First we see many, then we see few.</title>
        <authorList>
            <person name="Molenda O."/>
            <person name="Puentes Jacome L.A."/>
            <person name="Cao X."/>
            <person name="Nesbo C.L."/>
            <person name="Tang S."/>
            <person name="Morson N."/>
            <person name="Patron J."/>
            <person name="Lomheim L."/>
            <person name="Wishart D.S."/>
            <person name="Edwards E.A."/>
        </authorList>
    </citation>
    <scope>NUCLEOTIDE SEQUENCE [LARGE SCALE GENOMIC DNA]</scope>
    <source>
        <strain evidence="12 13">12DCA</strain>
    </source>
</reference>
<evidence type="ECO:0000256" key="2">
    <source>
        <dbReference type="ARBA" id="ARBA00003877"/>
    </source>
</evidence>
<dbReference type="EMBL" id="CP046996">
    <property type="protein sequence ID" value="QHA00401.1"/>
    <property type="molecule type" value="Genomic_DNA"/>
</dbReference>
<organism evidence="12 13">
    <name type="scientific">Dehalobacter restrictus</name>
    <dbReference type="NCBI Taxonomy" id="55583"/>
    <lineage>
        <taxon>Bacteria</taxon>
        <taxon>Bacillati</taxon>
        <taxon>Bacillota</taxon>
        <taxon>Clostridia</taxon>
        <taxon>Eubacteriales</taxon>
        <taxon>Desulfitobacteriaceae</taxon>
        <taxon>Dehalobacter</taxon>
    </lineage>
</organism>
<evidence type="ECO:0000256" key="9">
    <source>
        <dbReference type="ARBA" id="ARBA00048453"/>
    </source>
</evidence>
<name>A0A857DI64_9FIRM</name>
<dbReference type="GO" id="GO:0004645">
    <property type="term" value="F:1,4-alpha-oligoglucan phosphorylase activity"/>
    <property type="evidence" value="ECO:0007669"/>
    <property type="project" value="InterPro"/>
</dbReference>
<dbReference type="PANTHER" id="PTHR10515">
    <property type="entry name" value="THYMIDINE PHOSPHORYLASE"/>
    <property type="match status" value="1"/>
</dbReference>
<evidence type="ECO:0000256" key="6">
    <source>
        <dbReference type="ARBA" id="ARBA00014680"/>
    </source>
</evidence>
<evidence type="ECO:0000256" key="3">
    <source>
        <dbReference type="ARBA" id="ARBA00006915"/>
    </source>
</evidence>
<keyword evidence="8 12" id="KW-0808">Transferase</keyword>
<dbReference type="GO" id="GO:0009032">
    <property type="term" value="F:thymidine phosphorylase activity"/>
    <property type="evidence" value="ECO:0007669"/>
    <property type="project" value="TreeGrafter"/>
</dbReference>
<dbReference type="InterPro" id="IPR013102">
    <property type="entry name" value="PYNP_C"/>
</dbReference>
<dbReference type="InterPro" id="IPR035902">
    <property type="entry name" value="Nuc_phospho_transferase"/>
</dbReference>
<dbReference type="InterPro" id="IPR000053">
    <property type="entry name" value="Thymidine/pyrmidine_PPase"/>
</dbReference>
<dbReference type="InterPro" id="IPR000312">
    <property type="entry name" value="Glycosyl_Trfase_fam3"/>
</dbReference>
<dbReference type="FunFam" id="3.40.1030.10:FF:000003">
    <property type="entry name" value="Pyrimidine-nucleoside phosphorylase"/>
    <property type="match status" value="1"/>
</dbReference>
<evidence type="ECO:0000256" key="5">
    <source>
        <dbReference type="ARBA" id="ARBA00011889"/>
    </source>
</evidence>
<dbReference type="InterPro" id="IPR017872">
    <property type="entry name" value="Pyrmidine_PPase_CS"/>
</dbReference>
<sequence>MRMVELIEKKKNGYPLTREEIRFIVQGYVQGKIPDYQVSAWAMAVYFKGMTVQETSELTMAMAESGDQLELSLPGKVFVDKHSSGGVGDKTTLVVAPLVAACGVPVAKMSGRGLGHTGGTIDKLSAIPGFRVELGEQEFLQQVGRIGLAVIAQTGRMVPADKKLYALRDVTATIDSIPMIASSIMSKKIAAGAQGVVLDVKYGSGAFMATLEEAETLAEIMIGIGKNLGRDMVAVLSSMDQPLGRAVGNGIEVLEAIECLQGNGPDDLMEVCLELASWMLVLGKKAATITEAGEILKDTLQSGRAWEKFLAFVQAQGGDTAVLHAKNLPLASEKIVYKAERAGYIQHIDARKIGLLAMVLGAGRENKDSEIDFGAGVYLLKKAGDAVQAGEPLCMLHTSSAEKSSLGLAKAAEAITIGEEKPLLKPTVSTVIR</sequence>
<dbReference type="InterPro" id="IPR036566">
    <property type="entry name" value="PYNP-like_C_sf"/>
</dbReference>
<comment type="subunit">
    <text evidence="4">Homodimer.</text>
</comment>
<evidence type="ECO:0000256" key="1">
    <source>
        <dbReference type="ARBA" id="ARBA00001066"/>
    </source>
</evidence>
<evidence type="ECO:0000256" key="10">
    <source>
        <dbReference type="ARBA" id="ARBA00048525"/>
    </source>
</evidence>
<dbReference type="GO" id="GO:0006206">
    <property type="term" value="P:pyrimidine nucleobase metabolic process"/>
    <property type="evidence" value="ECO:0007669"/>
    <property type="project" value="InterPro"/>
</dbReference>
<dbReference type="Pfam" id="PF02885">
    <property type="entry name" value="Glycos_trans_3N"/>
    <property type="match status" value="1"/>
</dbReference>
<dbReference type="AlphaFoldDB" id="A0A857DI64"/>
<evidence type="ECO:0000256" key="8">
    <source>
        <dbReference type="ARBA" id="ARBA00022679"/>
    </source>
</evidence>
<dbReference type="Pfam" id="PF07831">
    <property type="entry name" value="PYNP_C"/>
    <property type="match status" value="1"/>
</dbReference>
<feature type="domain" description="Pyrimidine nucleoside phosphorylase C-terminal" evidence="11">
    <location>
        <begin position="344"/>
        <end position="418"/>
    </location>
</feature>
<dbReference type="GO" id="GO:0005829">
    <property type="term" value="C:cytosol"/>
    <property type="evidence" value="ECO:0007669"/>
    <property type="project" value="TreeGrafter"/>
</dbReference>
<dbReference type="SUPFAM" id="SSF54680">
    <property type="entry name" value="Pyrimidine nucleoside phosphorylase C-terminal domain"/>
    <property type="match status" value="1"/>
</dbReference>
<proteinExistence type="inferred from homology"/>
<dbReference type="PANTHER" id="PTHR10515:SF0">
    <property type="entry name" value="THYMIDINE PHOSPHORYLASE"/>
    <property type="match status" value="1"/>
</dbReference>
<dbReference type="Pfam" id="PF00591">
    <property type="entry name" value="Glycos_transf_3"/>
    <property type="match status" value="1"/>
</dbReference>
<dbReference type="Proteomes" id="UP000430508">
    <property type="component" value="Chromosome"/>
</dbReference>
<dbReference type="InterPro" id="IPR036320">
    <property type="entry name" value="Glycosyl_Trfase_fam3_N_dom_sf"/>
</dbReference>
<comment type="function">
    <text evidence="2">Catalyzes phosphorolysis of the pyrimidine nucleosides uridine, thymidine and 2'-deoxyuridine with the formation of the corresponding pyrimidine base and ribose-1-phosphate.</text>
</comment>
<dbReference type="NCBIfam" id="TIGR02644">
    <property type="entry name" value="Y_phosphoryl"/>
    <property type="match status" value="1"/>
</dbReference>
<evidence type="ECO:0000256" key="4">
    <source>
        <dbReference type="ARBA" id="ARBA00011738"/>
    </source>
</evidence>
<dbReference type="PIRSF" id="PIRSF000478">
    <property type="entry name" value="TP_PyNP"/>
    <property type="match status" value="1"/>
</dbReference>
<evidence type="ECO:0000259" key="11">
    <source>
        <dbReference type="SMART" id="SM00941"/>
    </source>
</evidence>
<comment type="similarity">
    <text evidence="3">Belongs to the thymidine/pyrimidine-nucleoside phosphorylase family.</text>
</comment>
<comment type="catalytic activity">
    <reaction evidence="9">
        <text>uridine + phosphate = alpha-D-ribose 1-phosphate + uracil</text>
        <dbReference type="Rhea" id="RHEA:24388"/>
        <dbReference type="ChEBI" id="CHEBI:16704"/>
        <dbReference type="ChEBI" id="CHEBI:17568"/>
        <dbReference type="ChEBI" id="CHEBI:43474"/>
        <dbReference type="ChEBI" id="CHEBI:57720"/>
        <dbReference type="EC" id="2.4.2.2"/>
    </reaction>
</comment>
<dbReference type="InterPro" id="IPR018090">
    <property type="entry name" value="Pyrmidine_PPas_bac/euk"/>
</dbReference>
<evidence type="ECO:0000313" key="13">
    <source>
        <dbReference type="Proteomes" id="UP000430508"/>
    </source>
</evidence>
<gene>
    <name evidence="12" type="ORF">GQ588_07025</name>
</gene>
<dbReference type="InterPro" id="IPR017459">
    <property type="entry name" value="Glycosyl_Trfase_fam3_N_dom"/>
</dbReference>
<dbReference type="RefSeq" id="WP_025205494.1">
    <property type="nucleotide sequence ID" value="NZ_CP046996.1"/>
</dbReference>
<evidence type="ECO:0000256" key="7">
    <source>
        <dbReference type="ARBA" id="ARBA00022676"/>
    </source>
</evidence>
<dbReference type="SUPFAM" id="SSF52418">
    <property type="entry name" value="Nucleoside phosphorylase/phosphoribosyltransferase catalytic domain"/>
    <property type="match status" value="1"/>
</dbReference>